<dbReference type="Proteomes" id="UP000000269">
    <property type="component" value="Chromosome"/>
</dbReference>
<keyword evidence="2" id="KW-1185">Reference proteome</keyword>
<evidence type="ECO:0000313" key="1">
    <source>
        <dbReference type="EMBL" id="ABW19616.1"/>
    </source>
</evidence>
<reference evidence="2" key="1">
    <citation type="submission" date="2007-10" db="EMBL/GenBank/DDBJ databases">
        <title>Complete genome of Alkaliphilus oremlandii OhILAs.</title>
        <authorList>
            <person name="Copeland A."/>
            <person name="Lucas S."/>
            <person name="Lapidus A."/>
            <person name="Barry K."/>
            <person name="Detter J.C."/>
            <person name="Glavina del Rio T."/>
            <person name="Hammon N."/>
            <person name="Israni S."/>
            <person name="Dalin E."/>
            <person name="Tice H."/>
            <person name="Pitluck S."/>
            <person name="Chain P."/>
            <person name="Malfatti S."/>
            <person name="Shin M."/>
            <person name="Vergez L."/>
            <person name="Schmutz J."/>
            <person name="Larimer F."/>
            <person name="Land M."/>
            <person name="Hauser L."/>
            <person name="Kyrpides N."/>
            <person name="Mikhailova N."/>
            <person name="Stolz J.F."/>
            <person name="Dawson A."/>
            <person name="Fisher E."/>
            <person name="Crable B."/>
            <person name="Perera E."/>
            <person name="Lisak J."/>
            <person name="Ranganathan M."/>
            <person name="Basu P."/>
            <person name="Richardson P."/>
        </authorList>
    </citation>
    <scope>NUCLEOTIDE SEQUENCE [LARGE SCALE GENOMIC DNA]</scope>
    <source>
        <strain evidence="2">OhILAs</strain>
    </source>
</reference>
<dbReference type="OrthoDB" id="2974658at2"/>
<dbReference type="EMBL" id="CP000853">
    <property type="protein sequence ID" value="ABW19616.1"/>
    <property type="molecule type" value="Genomic_DNA"/>
</dbReference>
<dbReference type="STRING" id="350688.Clos_2080"/>
<protein>
    <submittedName>
        <fullName evidence="1">Uncharacterized protein</fullName>
    </submittedName>
</protein>
<proteinExistence type="predicted"/>
<accession>A8MII4</accession>
<organism evidence="1 2">
    <name type="scientific">Alkaliphilus oremlandii (strain OhILAs)</name>
    <name type="common">Clostridium oremlandii (strain OhILAs)</name>
    <dbReference type="NCBI Taxonomy" id="350688"/>
    <lineage>
        <taxon>Bacteria</taxon>
        <taxon>Bacillati</taxon>
        <taxon>Bacillota</taxon>
        <taxon>Clostridia</taxon>
        <taxon>Peptostreptococcales</taxon>
        <taxon>Natronincolaceae</taxon>
        <taxon>Alkaliphilus</taxon>
    </lineage>
</organism>
<dbReference type="RefSeq" id="WP_012159925.1">
    <property type="nucleotide sequence ID" value="NC_009922.1"/>
</dbReference>
<dbReference type="AlphaFoldDB" id="A8MII4"/>
<sequence length="205" mass="24694">MKTIIVTPHKGIGNIFFGMTRKEVEEIIGSKDYKGETKANDVSVRYEQYHITYKEDKVFEICINNIGGSKVIFNGIDLFNTIAEEIFDALKLLSDYDYDCEDEYLSNTYYFKDFNMLLWREDAFHPKLLNKEPFQKFIAINEENLEYMKRYWYFDQICLKDPRDSFEPMVKIKNHYDMDFKEEIQYAVEEITEEKRREIMAKYNL</sequence>
<name>A8MII4_ALKOO</name>
<dbReference type="KEGG" id="aoe:Clos_2080"/>
<evidence type="ECO:0000313" key="2">
    <source>
        <dbReference type="Proteomes" id="UP000000269"/>
    </source>
</evidence>
<dbReference type="eggNOG" id="ENOG5033DM0">
    <property type="taxonomic scope" value="Bacteria"/>
</dbReference>
<gene>
    <name evidence="1" type="ordered locus">Clos_2080</name>
</gene>
<dbReference type="HOGENOM" id="CLU_1335606_0_0_9"/>